<keyword evidence="3" id="KW-1185">Reference proteome</keyword>
<organism evidence="2 3">
    <name type="scientific">Streptosporangium algeriense</name>
    <dbReference type="NCBI Taxonomy" id="1682748"/>
    <lineage>
        <taxon>Bacteria</taxon>
        <taxon>Bacillati</taxon>
        <taxon>Actinomycetota</taxon>
        <taxon>Actinomycetes</taxon>
        <taxon>Streptosporangiales</taxon>
        <taxon>Streptosporangiaceae</taxon>
        <taxon>Streptosporangium</taxon>
    </lineage>
</organism>
<name>A0ABW3DXB1_9ACTN</name>
<evidence type="ECO:0000313" key="3">
    <source>
        <dbReference type="Proteomes" id="UP001597024"/>
    </source>
</evidence>
<reference evidence="3" key="1">
    <citation type="journal article" date="2019" name="Int. J. Syst. Evol. Microbiol.">
        <title>The Global Catalogue of Microorganisms (GCM) 10K type strain sequencing project: providing services to taxonomists for standard genome sequencing and annotation.</title>
        <authorList>
            <consortium name="The Broad Institute Genomics Platform"/>
            <consortium name="The Broad Institute Genome Sequencing Center for Infectious Disease"/>
            <person name="Wu L."/>
            <person name="Ma J."/>
        </authorList>
    </citation>
    <scope>NUCLEOTIDE SEQUENCE [LARGE SCALE GENOMIC DNA]</scope>
    <source>
        <strain evidence="3">CCUG 62974</strain>
    </source>
</reference>
<comment type="caution">
    <text evidence="2">The sequence shown here is derived from an EMBL/GenBank/DDBJ whole genome shotgun (WGS) entry which is preliminary data.</text>
</comment>
<keyword evidence="1" id="KW-1133">Transmembrane helix</keyword>
<feature type="non-terminal residue" evidence="2">
    <location>
        <position position="74"/>
    </location>
</feature>
<proteinExistence type="predicted"/>
<keyword evidence="1" id="KW-0812">Transmembrane</keyword>
<dbReference type="EMBL" id="JBHTHX010000895">
    <property type="protein sequence ID" value="MFD0887333.1"/>
    <property type="molecule type" value="Genomic_DNA"/>
</dbReference>
<evidence type="ECO:0000313" key="2">
    <source>
        <dbReference type="EMBL" id="MFD0887333.1"/>
    </source>
</evidence>
<sequence>MEVPRRLQPVPVRTDTAHDRAGCAVLVAIAALPVVALVEWVLLACLLDHGSCARPMYQGSMECEGSPGMPAALL</sequence>
<keyword evidence="1" id="KW-0472">Membrane</keyword>
<gene>
    <name evidence="2" type="ORF">ACFQ08_22550</name>
</gene>
<accession>A0ABW3DXB1</accession>
<protein>
    <submittedName>
        <fullName evidence="2">Uncharacterized protein</fullName>
    </submittedName>
</protein>
<dbReference type="Proteomes" id="UP001597024">
    <property type="component" value="Unassembled WGS sequence"/>
</dbReference>
<feature type="transmembrane region" description="Helical" evidence="1">
    <location>
        <begin position="21"/>
        <end position="43"/>
    </location>
</feature>
<evidence type="ECO:0000256" key="1">
    <source>
        <dbReference type="SAM" id="Phobius"/>
    </source>
</evidence>